<evidence type="ECO:0000313" key="2">
    <source>
        <dbReference type="Proteomes" id="UP000251993"/>
    </source>
</evidence>
<dbReference type="KEGG" id="run:DR864_11245"/>
<proteinExistence type="predicted"/>
<keyword evidence="2" id="KW-1185">Reference proteome</keyword>
<gene>
    <name evidence="1" type="ORF">DR864_11245</name>
</gene>
<name>A0A344TI08_9BACT</name>
<organism evidence="1 2">
    <name type="scientific">Runella rosea</name>
    <dbReference type="NCBI Taxonomy" id="2259595"/>
    <lineage>
        <taxon>Bacteria</taxon>
        <taxon>Pseudomonadati</taxon>
        <taxon>Bacteroidota</taxon>
        <taxon>Cytophagia</taxon>
        <taxon>Cytophagales</taxon>
        <taxon>Spirosomataceae</taxon>
        <taxon>Runella</taxon>
    </lineage>
</organism>
<sequence>MLLTFIQNTVMKNYIPLIFLMFSSLILLGQDSLTLSYKTLGLHSTRSEIDVPVVFRNGIKAVSVPSVYTLLGTQPFANNLVQEFSRKFPNFDSVDLPDWLLAQFEQTKDQYQGIHLFFGLHDNQLQVMIFETKVDTLEVNKYLEKVFTHQIPDNGADARHYKANYKWAYFWNNETRTWKLVEDEYNTITIPGGHPPVQKVFKGKLKSDFLTMRGNFLFRTKGYYISKALLFDIWNNSAIPSLTIFLGLAGNKVTLFLPTFPKVDLNSTRTEINTSIDSSRDSSRQNESVHIRFLTYVTHLMGTNHLTVRTCPSYCGDN</sequence>
<dbReference type="AlphaFoldDB" id="A0A344TI08"/>
<dbReference type="EMBL" id="CP030850">
    <property type="protein sequence ID" value="AXE18279.1"/>
    <property type="molecule type" value="Genomic_DNA"/>
</dbReference>
<evidence type="ECO:0000313" key="1">
    <source>
        <dbReference type="EMBL" id="AXE18279.1"/>
    </source>
</evidence>
<reference evidence="1 2" key="1">
    <citation type="submission" date="2018-07" db="EMBL/GenBank/DDBJ databases">
        <title>Genome sequencing of Runella.</title>
        <authorList>
            <person name="Baek M.-G."/>
            <person name="Yi H."/>
        </authorList>
    </citation>
    <scope>NUCLEOTIDE SEQUENCE [LARGE SCALE GENOMIC DNA]</scope>
    <source>
        <strain evidence="1 2">HYN0085</strain>
    </source>
</reference>
<dbReference type="Proteomes" id="UP000251993">
    <property type="component" value="Chromosome"/>
</dbReference>
<accession>A0A344TI08</accession>
<protein>
    <submittedName>
        <fullName evidence="1">Uncharacterized protein</fullName>
    </submittedName>
</protein>